<evidence type="ECO:0000313" key="3">
    <source>
        <dbReference type="Proteomes" id="UP001141619"/>
    </source>
</evidence>
<dbReference type="EMBL" id="JANWOI010000003">
    <property type="protein sequence ID" value="MDA5194212.1"/>
    <property type="molecule type" value="Genomic_DNA"/>
</dbReference>
<name>A0A9X3TZC2_9PROT</name>
<gene>
    <name evidence="2" type="ORF">NYP16_09640</name>
</gene>
<reference evidence="2" key="2">
    <citation type="journal article" date="2023" name="Syst. Appl. Microbiol.">
        <title>Govania unica gen. nov., sp. nov., a rare biosphere bacterium that represents a novel family in the class Alphaproteobacteria.</title>
        <authorList>
            <person name="Vandamme P."/>
            <person name="Peeters C."/>
            <person name="Hettiarachchi A."/>
            <person name="Cnockaert M."/>
            <person name="Carlier A."/>
        </authorList>
    </citation>
    <scope>NUCLEOTIDE SEQUENCE</scope>
    <source>
        <strain evidence="2">LMG 31809</strain>
    </source>
</reference>
<sequence>MAQFKDTDKTSVEQTSANHDKAEQERQEKHRQHLEDLLDEALQETFPASDPTSIPCTRDRSSSGDNRKV</sequence>
<protein>
    <submittedName>
        <fullName evidence="2">Uncharacterized protein</fullName>
    </submittedName>
</protein>
<reference evidence="2" key="1">
    <citation type="submission" date="2022-08" db="EMBL/GenBank/DDBJ databases">
        <authorList>
            <person name="Vandamme P."/>
            <person name="Hettiarachchi A."/>
            <person name="Peeters C."/>
            <person name="Cnockaert M."/>
            <person name="Carlier A."/>
        </authorList>
    </citation>
    <scope>NUCLEOTIDE SEQUENCE</scope>
    <source>
        <strain evidence="2">LMG 31809</strain>
    </source>
</reference>
<dbReference type="RefSeq" id="WP_274943916.1">
    <property type="nucleotide sequence ID" value="NZ_JANWOI010000003.1"/>
</dbReference>
<keyword evidence="3" id="KW-1185">Reference proteome</keyword>
<feature type="compositionally biased region" description="Basic and acidic residues" evidence="1">
    <location>
        <begin position="18"/>
        <end position="36"/>
    </location>
</feature>
<dbReference type="AlphaFoldDB" id="A0A9X3TZC2"/>
<dbReference type="Proteomes" id="UP001141619">
    <property type="component" value="Unassembled WGS sequence"/>
</dbReference>
<evidence type="ECO:0000256" key="1">
    <source>
        <dbReference type="SAM" id="MobiDB-lite"/>
    </source>
</evidence>
<evidence type="ECO:0000313" key="2">
    <source>
        <dbReference type="EMBL" id="MDA5194212.1"/>
    </source>
</evidence>
<feature type="compositionally biased region" description="Basic and acidic residues" evidence="1">
    <location>
        <begin position="57"/>
        <end position="69"/>
    </location>
</feature>
<comment type="caution">
    <text evidence="2">The sequence shown here is derived from an EMBL/GenBank/DDBJ whole genome shotgun (WGS) entry which is preliminary data.</text>
</comment>
<organism evidence="2 3">
    <name type="scientific">Govanella unica</name>
    <dbReference type="NCBI Taxonomy" id="2975056"/>
    <lineage>
        <taxon>Bacteria</taxon>
        <taxon>Pseudomonadati</taxon>
        <taxon>Pseudomonadota</taxon>
        <taxon>Alphaproteobacteria</taxon>
        <taxon>Emcibacterales</taxon>
        <taxon>Govanellaceae</taxon>
        <taxon>Govanella</taxon>
    </lineage>
</organism>
<feature type="region of interest" description="Disordered" evidence="1">
    <location>
        <begin position="1"/>
        <end position="69"/>
    </location>
</feature>
<proteinExistence type="predicted"/>
<feature type="compositionally biased region" description="Basic and acidic residues" evidence="1">
    <location>
        <begin position="1"/>
        <end position="11"/>
    </location>
</feature>
<accession>A0A9X3TZC2</accession>